<dbReference type="EMBL" id="JABAHZ010000001">
    <property type="protein sequence ID" value="NLR78239.1"/>
    <property type="molecule type" value="Genomic_DNA"/>
</dbReference>
<gene>
    <name evidence="3" type="ORF">HGH91_06360</name>
</gene>
<feature type="domain" description="FecR protein" evidence="1">
    <location>
        <begin position="182"/>
        <end position="277"/>
    </location>
</feature>
<dbReference type="Gene3D" id="3.55.50.30">
    <property type="match status" value="1"/>
</dbReference>
<dbReference type="RefSeq" id="WP_168737583.1">
    <property type="nucleotide sequence ID" value="NZ_JABAHZ010000001.1"/>
</dbReference>
<dbReference type="PANTHER" id="PTHR30273">
    <property type="entry name" value="PERIPLASMIC SIGNAL SENSOR AND SIGMA FACTOR ACTIVATOR FECR-RELATED"/>
    <property type="match status" value="1"/>
</dbReference>
<dbReference type="InterPro" id="IPR012373">
    <property type="entry name" value="Ferrdict_sens_TM"/>
</dbReference>
<dbReference type="GO" id="GO:0016989">
    <property type="term" value="F:sigma factor antagonist activity"/>
    <property type="evidence" value="ECO:0007669"/>
    <property type="project" value="TreeGrafter"/>
</dbReference>
<evidence type="ECO:0000313" key="3">
    <source>
        <dbReference type="EMBL" id="NLR78239.1"/>
    </source>
</evidence>
<evidence type="ECO:0000313" key="4">
    <source>
        <dbReference type="Proteomes" id="UP000552864"/>
    </source>
</evidence>
<dbReference type="InterPro" id="IPR006860">
    <property type="entry name" value="FecR"/>
</dbReference>
<comment type="caution">
    <text evidence="3">The sequence shown here is derived from an EMBL/GenBank/DDBJ whole genome shotgun (WGS) entry which is preliminary data.</text>
</comment>
<evidence type="ECO:0000259" key="2">
    <source>
        <dbReference type="Pfam" id="PF16344"/>
    </source>
</evidence>
<dbReference type="Proteomes" id="UP000552864">
    <property type="component" value="Unassembled WGS sequence"/>
</dbReference>
<accession>A0A847SM59</accession>
<dbReference type="Gene3D" id="2.60.120.1440">
    <property type="match status" value="1"/>
</dbReference>
<dbReference type="PANTHER" id="PTHR30273:SF2">
    <property type="entry name" value="PROTEIN FECR"/>
    <property type="match status" value="1"/>
</dbReference>
<feature type="domain" description="Protein FecR C-terminal" evidence="2">
    <location>
        <begin position="320"/>
        <end position="387"/>
    </location>
</feature>
<evidence type="ECO:0000259" key="1">
    <source>
        <dbReference type="Pfam" id="PF04773"/>
    </source>
</evidence>
<reference evidence="3 4" key="1">
    <citation type="submission" date="2020-04" db="EMBL/GenBank/DDBJ databases">
        <authorList>
            <person name="Yin C."/>
        </authorList>
    </citation>
    <scope>NUCLEOTIDE SEQUENCE [LARGE SCALE GENOMIC DNA]</scope>
    <source>
        <strain evidence="3 4">Ak56</strain>
    </source>
</reference>
<protein>
    <submittedName>
        <fullName evidence="3">FecR family protein</fullName>
    </submittedName>
</protein>
<dbReference type="InterPro" id="IPR032508">
    <property type="entry name" value="FecR_C"/>
</dbReference>
<name>A0A847SM59_9BACT</name>
<organism evidence="3 4">
    <name type="scientific">Chitinophaga eiseniae</name>
    <dbReference type="NCBI Taxonomy" id="634771"/>
    <lineage>
        <taxon>Bacteria</taxon>
        <taxon>Pseudomonadati</taxon>
        <taxon>Bacteroidota</taxon>
        <taxon>Chitinophagia</taxon>
        <taxon>Chitinophagales</taxon>
        <taxon>Chitinophagaceae</taxon>
        <taxon>Chitinophaga</taxon>
    </lineage>
</organism>
<proteinExistence type="predicted"/>
<sequence>MNNPQERLHLLFDKYLSDSITAVELDELWALIRAMDANADFPESIKTTWNNVLEQDTTADADGNRILERILEKHRQPVNHRVVTILKNNWGKIAASLLMLLGLRLLTHKTTEVRPVITPHVIATAGNNKAVLTLSNGEHLLLNDQATGTIAKQGNMQVIKNKDGSLSYTGSGDNTLGDACNTLTIPPGSQYHVTLPDGTGVWLNAASSIHYPLSFSGNKRKVDIDGEAFFEVAQNAAVPFEVNSGAMQVLVLGTTFNIMAYKDENSIKTTLIDGVVKVVCRESNQQLKPGQQAILPNGGNNFHTIPADMKEVLAWKEGEFRFYDTDIASIMRQVARWYDVEIVYRGAIPQNKFYGVIPRQHNVSQLLEVLEVTRHVHFRIDGKKIIVMPGPK</sequence>
<dbReference type="Pfam" id="PF16344">
    <property type="entry name" value="FecR_C"/>
    <property type="match status" value="1"/>
</dbReference>
<keyword evidence="4" id="KW-1185">Reference proteome</keyword>
<dbReference type="AlphaFoldDB" id="A0A847SM59"/>
<dbReference type="Pfam" id="PF04773">
    <property type="entry name" value="FecR"/>
    <property type="match status" value="1"/>
</dbReference>